<dbReference type="InterPro" id="IPR007504">
    <property type="entry name" value="H/ACA_rnp_Gar1/Naf1"/>
</dbReference>
<dbReference type="InterPro" id="IPR038664">
    <property type="entry name" value="Gar1/Naf1_Cbf5-bd_sf"/>
</dbReference>
<keyword evidence="4" id="KW-0690">Ribosome biogenesis</keyword>
<feature type="region of interest" description="Disordered" evidence="9">
    <location>
        <begin position="406"/>
        <end position="542"/>
    </location>
</feature>
<keyword evidence="8" id="KW-0539">Nucleus</keyword>
<dbReference type="GO" id="GO:0000493">
    <property type="term" value="P:box H/ACA snoRNP assembly"/>
    <property type="evidence" value="ECO:0007669"/>
    <property type="project" value="InterPro"/>
</dbReference>
<dbReference type="GO" id="GO:0043489">
    <property type="term" value="P:RNA stabilization"/>
    <property type="evidence" value="ECO:0007669"/>
    <property type="project" value="UniProtKB-ARBA"/>
</dbReference>
<dbReference type="Gene3D" id="2.40.10.230">
    <property type="entry name" value="Probable tRNA pseudouridine synthase domain"/>
    <property type="match status" value="1"/>
</dbReference>
<feature type="compositionally biased region" description="Polar residues" evidence="9">
    <location>
        <begin position="1"/>
        <end position="16"/>
    </location>
</feature>
<accession>A0A2M4BKA2</accession>
<feature type="compositionally biased region" description="Low complexity" evidence="9">
    <location>
        <begin position="83"/>
        <end position="96"/>
    </location>
</feature>
<feature type="compositionally biased region" description="Low complexity" evidence="9">
    <location>
        <begin position="445"/>
        <end position="495"/>
    </location>
</feature>
<feature type="region of interest" description="Disordered" evidence="9">
    <location>
        <begin position="69"/>
        <end position="157"/>
    </location>
</feature>
<dbReference type="EMBL" id="GGFJ01004077">
    <property type="protein sequence ID" value="MBW53218.1"/>
    <property type="molecule type" value="Transcribed_RNA"/>
</dbReference>
<keyword evidence="7" id="KW-0694">RNA-binding</keyword>
<feature type="compositionally biased region" description="Low complexity" evidence="9">
    <location>
        <begin position="510"/>
        <end position="523"/>
    </location>
</feature>
<evidence type="ECO:0000256" key="7">
    <source>
        <dbReference type="ARBA" id="ARBA00022884"/>
    </source>
</evidence>
<evidence type="ECO:0000256" key="2">
    <source>
        <dbReference type="ARBA" id="ARBA00009801"/>
    </source>
</evidence>
<keyword evidence="6" id="KW-0597">Phosphoprotein</keyword>
<dbReference type="PANTHER" id="PTHR31633">
    <property type="entry name" value="H/ACA RIBONUCLEOPROTEIN COMPLEX NON-CORE SUBUNIT NAF1"/>
    <property type="match status" value="1"/>
</dbReference>
<reference evidence="10" key="1">
    <citation type="submission" date="2018-01" db="EMBL/GenBank/DDBJ databases">
        <title>An insight into the sialome of Amazonian anophelines.</title>
        <authorList>
            <person name="Ribeiro J.M."/>
            <person name="Scarpassa V."/>
            <person name="Calvo E."/>
        </authorList>
    </citation>
    <scope>NUCLEOTIDE SEQUENCE</scope>
    <source>
        <tissue evidence="10">Salivary glands</tissue>
    </source>
</reference>
<dbReference type="GO" id="GO:0005732">
    <property type="term" value="C:sno(s)RNA-containing ribonucleoprotein complex"/>
    <property type="evidence" value="ECO:0007669"/>
    <property type="project" value="InterPro"/>
</dbReference>
<sequence>MEDTTNVTNGDQQQASVADIVTIDGSGEDKSTGNPKPESEISAPEGVEQAEAVKESIKDDIIAVAEAKVTEGEQSVQRDPALETETTVATTEQQAVKPPEVAPNSTEASSAVETNNTEEKESAKVETNEEKEGNIKMIETPEENQTMEVEEERSTEATADVVTAVIPIEKQIVEQQQLEKLAVQNITGNSSLSLLSQYAGSSEDSASDSDSMDEGEKKLPSSSPSDDEDDVHETKENVLAESYRYREDPILVSDAETMDTNVVSSDDEEEESPAKAGPLRTKGEILLHELPPIEELTITVPEEECKPIGRIDSIVAQIVLVQSEQGVELLNLETVLFLDRGKRTLGKIFDVIGQVNRPIYCVLFNSNEEVLAKNITVGMEVFCAPRTEHTSFIILSELMRMKGSDASWMNDNEPPPHMVEYSDDESERYAKKGHKKGANPKDPSGQNLQSQQNPQQYQHQYQQQYQRSYQQPRGQFRRPTGNYRRNNYPRRPSGYSWHHNFNQPDHHRQQQQPQGSSQQSNNPTLLPNPFAALRQPPPSGPQ</sequence>
<name>A0A2M4BKA2_9DIPT</name>
<dbReference type="GO" id="GO:0003723">
    <property type="term" value="F:RNA binding"/>
    <property type="evidence" value="ECO:0007669"/>
    <property type="project" value="UniProtKB-KW"/>
</dbReference>
<dbReference type="FunFam" id="2.40.10.230:FF:000002">
    <property type="entry name" value="H/ACA ribonucleoprotein complex non-core subunit NAF1"/>
    <property type="match status" value="1"/>
</dbReference>
<feature type="region of interest" description="Disordered" evidence="9">
    <location>
        <begin position="197"/>
        <end position="277"/>
    </location>
</feature>
<dbReference type="InterPro" id="IPR040309">
    <property type="entry name" value="Naf1"/>
</dbReference>
<proteinExistence type="inferred from homology"/>
<evidence type="ECO:0000256" key="1">
    <source>
        <dbReference type="ARBA" id="ARBA00004123"/>
    </source>
</evidence>
<comment type="similarity">
    <text evidence="2">Belongs to the NAF1 family.</text>
</comment>
<dbReference type="Pfam" id="PF04410">
    <property type="entry name" value="Gar1"/>
    <property type="match status" value="1"/>
</dbReference>
<evidence type="ECO:0000256" key="5">
    <source>
        <dbReference type="ARBA" id="ARBA00022552"/>
    </source>
</evidence>
<dbReference type="GO" id="GO:0005634">
    <property type="term" value="C:nucleus"/>
    <property type="evidence" value="ECO:0007669"/>
    <property type="project" value="UniProtKB-SubCell"/>
</dbReference>
<evidence type="ECO:0000256" key="9">
    <source>
        <dbReference type="SAM" id="MobiDB-lite"/>
    </source>
</evidence>
<comment type="subcellular location">
    <subcellularLocation>
        <location evidence="1">Nucleus</location>
    </subcellularLocation>
</comment>
<dbReference type="AlphaFoldDB" id="A0A2M4BKA2"/>
<evidence type="ECO:0000256" key="4">
    <source>
        <dbReference type="ARBA" id="ARBA00022517"/>
    </source>
</evidence>
<evidence type="ECO:0000313" key="10">
    <source>
        <dbReference type="EMBL" id="MBW53218.1"/>
    </source>
</evidence>
<evidence type="ECO:0000256" key="8">
    <source>
        <dbReference type="ARBA" id="ARBA00023242"/>
    </source>
</evidence>
<keyword evidence="5" id="KW-0698">rRNA processing</keyword>
<feature type="compositionally biased region" description="Basic and acidic residues" evidence="9">
    <location>
        <begin position="117"/>
        <end position="134"/>
    </location>
</feature>
<dbReference type="InterPro" id="IPR009000">
    <property type="entry name" value="Transl_B-barrel_sf"/>
</dbReference>
<dbReference type="GO" id="GO:0001522">
    <property type="term" value="P:pseudouridine synthesis"/>
    <property type="evidence" value="ECO:0007669"/>
    <property type="project" value="InterPro"/>
</dbReference>
<feature type="region of interest" description="Disordered" evidence="9">
    <location>
        <begin position="1"/>
        <end position="54"/>
    </location>
</feature>
<evidence type="ECO:0000256" key="3">
    <source>
        <dbReference type="ARBA" id="ARBA00021438"/>
    </source>
</evidence>
<protein>
    <recommendedName>
        <fullName evidence="3">H/ACA ribonucleoprotein complex non-core subunit NAF1</fullName>
    </recommendedName>
</protein>
<feature type="compositionally biased region" description="Polar residues" evidence="9">
    <location>
        <begin position="103"/>
        <end position="115"/>
    </location>
</feature>
<dbReference type="PANTHER" id="PTHR31633:SF1">
    <property type="entry name" value="H_ACA RIBONUCLEOPROTEIN COMPLEX NON-CORE SUBUNIT NAF1"/>
    <property type="match status" value="1"/>
</dbReference>
<organism evidence="10">
    <name type="scientific">Anopheles marajoara</name>
    <dbReference type="NCBI Taxonomy" id="58244"/>
    <lineage>
        <taxon>Eukaryota</taxon>
        <taxon>Metazoa</taxon>
        <taxon>Ecdysozoa</taxon>
        <taxon>Arthropoda</taxon>
        <taxon>Hexapoda</taxon>
        <taxon>Insecta</taxon>
        <taxon>Pterygota</taxon>
        <taxon>Neoptera</taxon>
        <taxon>Endopterygota</taxon>
        <taxon>Diptera</taxon>
        <taxon>Nematocera</taxon>
        <taxon>Culicoidea</taxon>
        <taxon>Culicidae</taxon>
        <taxon>Anophelinae</taxon>
        <taxon>Anopheles</taxon>
    </lineage>
</organism>
<dbReference type="SUPFAM" id="SSF50447">
    <property type="entry name" value="Translation proteins"/>
    <property type="match status" value="1"/>
</dbReference>
<evidence type="ECO:0000256" key="6">
    <source>
        <dbReference type="ARBA" id="ARBA00022553"/>
    </source>
</evidence>
<dbReference type="GO" id="GO:0006364">
    <property type="term" value="P:rRNA processing"/>
    <property type="evidence" value="ECO:0007669"/>
    <property type="project" value="UniProtKB-KW"/>
</dbReference>
<feature type="compositionally biased region" description="Basic and acidic residues" evidence="9">
    <location>
        <begin position="232"/>
        <end position="249"/>
    </location>
</feature>